<dbReference type="InterPro" id="IPR007278">
    <property type="entry name" value="DUF397"/>
</dbReference>
<keyword evidence="4" id="KW-1185">Reference proteome</keyword>
<evidence type="ECO:0000313" key="3">
    <source>
        <dbReference type="EMBL" id="GCD45490.1"/>
    </source>
</evidence>
<evidence type="ECO:0000256" key="1">
    <source>
        <dbReference type="SAM" id="MobiDB-lite"/>
    </source>
</evidence>
<dbReference type="Pfam" id="PF04149">
    <property type="entry name" value="DUF397"/>
    <property type="match status" value="1"/>
</dbReference>
<feature type="domain" description="DUF397" evidence="2">
    <location>
        <begin position="12"/>
        <end position="64"/>
    </location>
</feature>
<gene>
    <name evidence="3" type="ORF">GKJPGBOP_05219</name>
</gene>
<reference evidence="3 4" key="1">
    <citation type="submission" date="2018-11" db="EMBL/GenBank/DDBJ databases">
        <title>Whole genome sequence of Streptomyces paromomycinus NBRC 15454(T).</title>
        <authorList>
            <person name="Komaki H."/>
            <person name="Tamura T."/>
        </authorList>
    </citation>
    <scope>NUCLEOTIDE SEQUENCE [LARGE SCALE GENOMIC DNA]</scope>
    <source>
        <strain evidence="3 4">NBRC 15454</strain>
    </source>
</reference>
<accession>A0A401W815</accession>
<dbReference type="RefSeq" id="WP_125056057.1">
    <property type="nucleotide sequence ID" value="NZ_BHZD01000001.1"/>
</dbReference>
<dbReference type="Proteomes" id="UP000286746">
    <property type="component" value="Unassembled WGS sequence"/>
</dbReference>
<protein>
    <submittedName>
        <fullName evidence="3">Toxin</fullName>
    </submittedName>
</protein>
<sequence>MEQSQISRPTGGWRKSSWSNGDGGHCLEVMDGCPNVPVRDSKAPDRAHLAFSTDAWSHFISAVKDGTV</sequence>
<comment type="caution">
    <text evidence="3">The sequence shown here is derived from an EMBL/GenBank/DDBJ whole genome shotgun (WGS) entry which is preliminary data.</text>
</comment>
<dbReference type="EMBL" id="BHZD01000001">
    <property type="protein sequence ID" value="GCD45490.1"/>
    <property type="molecule type" value="Genomic_DNA"/>
</dbReference>
<name>A0A401W815_STREY</name>
<evidence type="ECO:0000313" key="4">
    <source>
        <dbReference type="Proteomes" id="UP000286746"/>
    </source>
</evidence>
<dbReference type="AlphaFoldDB" id="A0A401W815"/>
<evidence type="ECO:0000259" key="2">
    <source>
        <dbReference type="Pfam" id="PF04149"/>
    </source>
</evidence>
<proteinExistence type="predicted"/>
<organism evidence="3 4">
    <name type="scientific">Streptomyces paromomycinus</name>
    <name type="common">Streptomyces rimosus subsp. paromomycinus</name>
    <dbReference type="NCBI Taxonomy" id="92743"/>
    <lineage>
        <taxon>Bacteria</taxon>
        <taxon>Bacillati</taxon>
        <taxon>Actinomycetota</taxon>
        <taxon>Actinomycetes</taxon>
        <taxon>Kitasatosporales</taxon>
        <taxon>Streptomycetaceae</taxon>
        <taxon>Streptomyces</taxon>
    </lineage>
</organism>
<feature type="region of interest" description="Disordered" evidence="1">
    <location>
        <begin position="1"/>
        <end position="20"/>
    </location>
</feature>